<dbReference type="Pfam" id="PF21993">
    <property type="entry name" value="TetR_C_13_2"/>
    <property type="match status" value="1"/>
</dbReference>
<dbReference type="InterPro" id="IPR036271">
    <property type="entry name" value="Tet_transcr_reg_TetR-rel_C_sf"/>
</dbReference>
<keyword evidence="3" id="KW-0804">Transcription</keyword>
<protein>
    <submittedName>
        <fullName evidence="7">TetR family transcriptional regulator</fullName>
    </submittedName>
</protein>
<keyword evidence="1" id="KW-0805">Transcription regulation</keyword>
<dbReference type="Proteomes" id="UP000070409">
    <property type="component" value="Unassembled WGS sequence"/>
</dbReference>
<dbReference type="PANTHER" id="PTHR47506:SF3">
    <property type="entry name" value="HTH-TYPE TRANSCRIPTIONAL REGULATOR LMRA"/>
    <property type="match status" value="1"/>
</dbReference>
<sequence>MPRSGSDARAKLVIGAADMLRRRGFAAASVREVAKRSGAPLGSTYHYFPEGKAELAAEAVRLADRITVQMLTDSLAEGPVRGLAAFVDTWRMILVDSDFEAGCPVVAVAVDASPDAAAPRAAAATAFEGWAGRIADALADAGVAATEARTLAALIVTSVEGAVVVCRATRSTATLDDVGVALDRVVAAALRDSPNE</sequence>
<accession>A0A138A0Q4</accession>
<dbReference type="Gene3D" id="1.10.357.10">
    <property type="entry name" value="Tetracycline Repressor, domain 2"/>
    <property type="match status" value="1"/>
</dbReference>
<dbReference type="Pfam" id="PF00440">
    <property type="entry name" value="TetR_N"/>
    <property type="match status" value="1"/>
</dbReference>
<dbReference type="PANTHER" id="PTHR47506">
    <property type="entry name" value="TRANSCRIPTIONAL REGULATORY PROTEIN"/>
    <property type="match status" value="1"/>
</dbReference>
<gene>
    <name evidence="7" type="ORF">AXK60_19930</name>
    <name evidence="6" type="ORF">AXK61_09640</name>
</gene>
<evidence type="ECO:0000313" key="7">
    <source>
        <dbReference type="EMBL" id="KXP04014.1"/>
    </source>
</evidence>
<dbReference type="GO" id="GO:0003677">
    <property type="term" value="F:DNA binding"/>
    <property type="evidence" value="ECO:0007669"/>
    <property type="project" value="UniProtKB-UniRule"/>
</dbReference>
<evidence type="ECO:0000256" key="3">
    <source>
        <dbReference type="ARBA" id="ARBA00023163"/>
    </source>
</evidence>
<evidence type="ECO:0000313" key="6">
    <source>
        <dbReference type="EMBL" id="KXO88905.1"/>
    </source>
</evidence>
<feature type="DNA-binding region" description="H-T-H motif" evidence="4">
    <location>
        <begin position="29"/>
        <end position="48"/>
    </location>
</feature>
<dbReference type="PROSITE" id="PS50977">
    <property type="entry name" value="HTH_TETR_2"/>
    <property type="match status" value="1"/>
</dbReference>
<dbReference type="AlphaFoldDB" id="A0A138A0Q4"/>
<reference evidence="7" key="3">
    <citation type="submission" date="2016-02" db="EMBL/GenBank/DDBJ databases">
        <authorList>
            <person name="Teng J.L."/>
            <person name="Yang Y."/>
            <person name="Huang Y."/>
            <person name="Guo F."/>
            <person name="Wei W."/>
            <person name="Chen J.H."/>
            <person name="Wong S.Y."/>
            <person name="Lau S.K."/>
            <person name="Woo P.C."/>
        </authorList>
    </citation>
    <scope>NUCLEOTIDE SEQUENCE</scope>
    <source>
        <strain evidence="7">JCM 15929</strain>
    </source>
</reference>
<keyword evidence="2 4" id="KW-0238">DNA-binding</keyword>
<evidence type="ECO:0000313" key="8">
    <source>
        <dbReference type="Proteomes" id="UP000070258"/>
    </source>
</evidence>
<dbReference type="SUPFAM" id="SSF48498">
    <property type="entry name" value="Tetracyclin repressor-like, C-terminal domain"/>
    <property type="match status" value="1"/>
</dbReference>
<organism evidence="7 8">
    <name type="scientific">Tsukamurella pseudospumae</name>
    <dbReference type="NCBI Taxonomy" id="239498"/>
    <lineage>
        <taxon>Bacteria</taxon>
        <taxon>Bacillati</taxon>
        <taxon>Actinomycetota</taxon>
        <taxon>Actinomycetes</taxon>
        <taxon>Mycobacteriales</taxon>
        <taxon>Tsukamurellaceae</taxon>
        <taxon>Tsukamurella</taxon>
    </lineage>
</organism>
<comment type="caution">
    <text evidence="7">The sequence shown here is derived from an EMBL/GenBank/DDBJ whole genome shotgun (WGS) entry which is preliminary data.</text>
</comment>
<evidence type="ECO:0000259" key="5">
    <source>
        <dbReference type="PROSITE" id="PS50977"/>
    </source>
</evidence>
<evidence type="ECO:0000256" key="2">
    <source>
        <dbReference type="ARBA" id="ARBA00023125"/>
    </source>
</evidence>
<evidence type="ECO:0000256" key="1">
    <source>
        <dbReference type="ARBA" id="ARBA00023015"/>
    </source>
</evidence>
<dbReference type="InterPro" id="IPR054156">
    <property type="entry name" value="YxaF_TetR_C"/>
</dbReference>
<feature type="domain" description="HTH tetR-type" evidence="5">
    <location>
        <begin position="6"/>
        <end position="66"/>
    </location>
</feature>
<dbReference type="SUPFAM" id="SSF46689">
    <property type="entry name" value="Homeodomain-like"/>
    <property type="match status" value="1"/>
</dbReference>
<dbReference type="Proteomes" id="UP000070258">
    <property type="component" value="Unassembled WGS sequence"/>
</dbReference>
<dbReference type="EMBL" id="LSRE01000050">
    <property type="protein sequence ID" value="KXO88905.1"/>
    <property type="molecule type" value="Genomic_DNA"/>
</dbReference>
<dbReference type="InterPro" id="IPR009057">
    <property type="entry name" value="Homeodomain-like_sf"/>
</dbReference>
<evidence type="ECO:0000256" key="4">
    <source>
        <dbReference type="PROSITE-ProRule" id="PRU00335"/>
    </source>
</evidence>
<proteinExistence type="predicted"/>
<keyword evidence="9" id="KW-1185">Reference proteome</keyword>
<reference evidence="8" key="1">
    <citation type="submission" date="2016-02" db="EMBL/GenBank/DDBJ databases">
        <authorList>
            <person name="Wen L."/>
            <person name="He K."/>
            <person name="Yang H."/>
        </authorList>
    </citation>
    <scope>NUCLEOTIDE SEQUENCE [LARGE SCALE GENOMIC DNA]</scope>
    <source>
        <strain evidence="8">JCM 15929</strain>
    </source>
</reference>
<dbReference type="OrthoDB" id="4567939at2"/>
<evidence type="ECO:0000313" key="9">
    <source>
        <dbReference type="Proteomes" id="UP000070409"/>
    </source>
</evidence>
<name>A0A138A0Q4_9ACTN</name>
<dbReference type="RefSeq" id="WP_068575119.1">
    <property type="nucleotide sequence ID" value="NZ_LSRE01000050.1"/>
</dbReference>
<dbReference type="InterPro" id="IPR001647">
    <property type="entry name" value="HTH_TetR"/>
</dbReference>
<dbReference type="STRING" id="239498.AXK60_19930"/>
<dbReference type="EMBL" id="LSRF01000058">
    <property type="protein sequence ID" value="KXP04014.1"/>
    <property type="molecule type" value="Genomic_DNA"/>
</dbReference>
<reference evidence="6 9" key="2">
    <citation type="submission" date="2016-02" db="EMBL/GenBank/DDBJ databases">
        <authorList>
            <person name="Teng J.L."/>
            <person name="Tang Y."/>
            <person name="Huang Y."/>
            <person name="Guo F."/>
            <person name="Wei W."/>
            <person name="Chen J.H."/>
            <person name="Wong S.Y."/>
            <person name="Lau S.K."/>
            <person name="Woo P.C."/>
        </authorList>
    </citation>
    <scope>NUCLEOTIDE SEQUENCE [LARGE SCALE GENOMIC DNA]</scope>
    <source>
        <strain evidence="6 9">JCM 13375</strain>
    </source>
</reference>